<dbReference type="AlphaFoldDB" id="A0A428KLB0"/>
<evidence type="ECO:0008006" key="3">
    <source>
        <dbReference type="Google" id="ProtNLM"/>
    </source>
</evidence>
<dbReference type="RefSeq" id="WP_125422414.1">
    <property type="nucleotide sequence ID" value="NZ_RWIT01000010.1"/>
</dbReference>
<name>A0A428KLB0_9BACT</name>
<keyword evidence="2" id="KW-1185">Reference proteome</keyword>
<reference evidence="1 2" key="1">
    <citation type="submission" date="2018-12" db="EMBL/GenBank/DDBJ databases">
        <authorList>
            <person name="Feng G."/>
            <person name="Zhu H."/>
        </authorList>
    </citation>
    <scope>NUCLEOTIDE SEQUENCE [LARGE SCALE GENOMIC DNA]</scope>
    <source>
        <strain evidence="1 2">KCTC 12533</strain>
    </source>
</reference>
<dbReference type="OrthoDB" id="876190at2"/>
<organism evidence="1 2">
    <name type="scientific">Hymenobacter rigui</name>
    <dbReference type="NCBI Taxonomy" id="334424"/>
    <lineage>
        <taxon>Bacteria</taxon>
        <taxon>Pseudomonadati</taxon>
        <taxon>Bacteroidota</taxon>
        <taxon>Cytophagia</taxon>
        <taxon>Cytophagales</taxon>
        <taxon>Hymenobacteraceae</taxon>
        <taxon>Hymenobacter</taxon>
    </lineage>
</organism>
<sequence length="196" mass="21208">MINKYALLIAGIVMGSTAYGQDAPAAKQNLIRLGVGNSLNGSGDYQITKAHLEYAPQLGGHARLASRIAVITGSNHYNFGGGYTIPQSYRGVNLEQELHWLPFGANRIVEFGIGGGGFVGYAKTKSFSVAGFNEQQSFYYIPDNHAGLHIGYIASAYLDCALNQERTWRAGVRVALQNDTQANILPGGQFQLSHVW</sequence>
<dbReference type="Proteomes" id="UP000273500">
    <property type="component" value="Unassembled WGS sequence"/>
</dbReference>
<comment type="caution">
    <text evidence="1">The sequence shown here is derived from an EMBL/GenBank/DDBJ whole genome shotgun (WGS) entry which is preliminary data.</text>
</comment>
<gene>
    <name evidence="1" type="ORF">EI291_16455</name>
</gene>
<dbReference type="EMBL" id="RWIT01000010">
    <property type="protein sequence ID" value="RSK47183.1"/>
    <property type="molecule type" value="Genomic_DNA"/>
</dbReference>
<accession>A0A428KLB0</accession>
<evidence type="ECO:0000313" key="1">
    <source>
        <dbReference type="EMBL" id="RSK47183.1"/>
    </source>
</evidence>
<evidence type="ECO:0000313" key="2">
    <source>
        <dbReference type="Proteomes" id="UP000273500"/>
    </source>
</evidence>
<proteinExistence type="predicted"/>
<protein>
    <recommendedName>
        <fullName evidence="3">Outer membrane protein beta-barrel domain-containing protein</fullName>
    </recommendedName>
</protein>